<evidence type="ECO:0000313" key="2">
    <source>
        <dbReference type="EMBL" id="KAF1933102.1"/>
    </source>
</evidence>
<sequence>ILTGSAICALVGALSNSDYKKGIATIVTGSTDQVSRWSTLLHIAINVLSTLLLSASNYAMQVLTAPTHKECVQARRQGRWLDIGILSMRNIKSLTLRRKVLWFALCTSSLPLHLLYNASIFQVVTANDYSI</sequence>
<dbReference type="OrthoDB" id="5429634at2759"/>
<dbReference type="Proteomes" id="UP000800082">
    <property type="component" value="Unassembled WGS sequence"/>
</dbReference>
<dbReference type="GeneID" id="54347546"/>
<feature type="domain" description="DUF6536" evidence="1">
    <location>
        <begin position="7"/>
        <end position="131"/>
    </location>
</feature>
<proteinExistence type="predicted"/>
<dbReference type="InterPro" id="IPR046623">
    <property type="entry name" value="DUF6536"/>
</dbReference>
<accession>A0A6A5RZ12</accession>
<gene>
    <name evidence="2" type="ORF">M421DRAFT_38463</name>
</gene>
<reference evidence="2" key="1">
    <citation type="journal article" date="2020" name="Stud. Mycol.">
        <title>101 Dothideomycetes genomes: a test case for predicting lifestyles and emergence of pathogens.</title>
        <authorList>
            <person name="Haridas S."/>
            <person name="Albert R."/>
            <person name="Binder M."/>
            <person name="Bloem J."/>
            <person name="Labutti K."/>
            <person name="Salamov A."/>
            <person name="Andreopoulos B."/>
            <person name="Baker S."/>
            <person name="Barry K."/>
            <person name="Bills G."/>
            <person name="Bluhm B."/>
            <person name="Cannon C."/>
            <person name="Castanera R."/>
            <person name="Culley D."/>
            <person name="Daum C."/>
            <person name="Ezra D."/>
            <person name="Gonzalez J."/>
            <person name="Henrissat B."/>
            <person name="Kuo A."/>
            <person name="Liang C."/>
            <person name="Lipzen A."/>
            <person name="Lutzoni F."/>
            <person name="Magnuson J."/>
            <person name="Mondo S."/>
            <person name="Nolan M."/>
            <person name="Ohm R."/>
            <person name="Pangilinan J."/>
            <person name="Park H.-J."/>
            <person name="Ramirez L."/>
            <person name="Alfaro M."/>
            <person name="Sun H."/>
            <person name="Tritt A."/>
            <person name="Yoshinaga Y."/>
            <person name="Zwiers L.-H."/>
            <person name="Turgeon B."/>
            <person name="Goodwin S."/>
            <person name="Spatafora J."/>
            <person name="Crous P."/>
            <person name="Grigoriev I."/>
        </authorList>
    </citation>
    <scope>NUCLEOTIDE SEQUENCE</scope>
    <source>
        <strain evidence="2">CBS 183.55</strain>
    </source>
</reference>
<dbReference type="RefSeq" id="XP_033453350.1">
    <property type="nucleotide sequence ID" value="XM_033589897.1"/>
</dbReference>
<feature type="non-terminal residue" evidence="2">
    <location>
        <position position="1"/>
    </location>
</feature>
<feature type="non-terminal residue" evidence="2">
    <location>
        <position position="131"/>
    </location>
</feature>
<dbReference type="AlphaFoldDB" id="A0A6A5RZ12"/>
<dbReference type="PANTHER" id="PTHR35395:SF1">
    <property type="entry name" value="DUF6536 DOMAIN-CONTAINING PROTEIN"/>
    <property type="match status" value="1"/>
</dbReference>
<keyword evidence="3" id="KW-1185">Reference proteome</keyword>
<dbReference type="EMBL" id="ML978958">
    <property type="protein sequence ID" value="KAF1933102.1"/>
    <property type="molecule type" value="Genomic_DNA"/>
</dbReference>
<dbReference type="PANTHER" id="PTHR35395">
    <property type="entry name" value="DUF6536 DOMAIN-CONTAINING PROTEIN"/>
    <property type="match status" value="1"/>
</dbReference>
<evidence type="ECO:0000313" key="3">
    <source>
        <dbReference type="Proteomes" id="UP000800082"/>
    </source>
</evidence>
<organism evidence="2 3">
    <name type="scientific">Didymella exigua CBS 183.55</name>
    <dbReference type="NCBI Taxonomy" id="1150837"/>
    <lineage>
        <taxon>Eukaryota</taxon>
        <taxon>Fungi</taxon>
        <taxon>Dikarya</taxon>
        <taxon>Ascomycota</taxon>
        <taxon>Pezizomycotina</taxon>
        <taxon>Dothideomycetes</taxon>
        <taxon>Pleosporomycetidae</taxon>
        <taxon>Pleosporales</taxon>
        <taxon>Pleosporineae</taxon>
        <taxon>Didymellaceae</taxon>
        <taxon>Didymella</taxon>
    </lineage>
</organism>
<protein>
    <recommendedName>
        <fullName evidence="1">DUF6536 domain-containing protein</fullName>
    </recommendedName>
</protein>
<dbReference type="Pfam" id="PF20163">
    <property type="entry name" value="DUF6536"/>
    <property type="match status" value="1"/>
</dbReference>
<name>A0A6A5RZ12_9PLEO</name>
<evidence type="ECO:0000259" key="1">
    <source>
        <dbReference type="Pfam" id="PF20163"/>
    </source>
</evidence>